<feature type="transmembrane region" description="Helical" evidence="1">
    <location>
        <begin position="91"/>
        <end position="111"/>
    </location>
</feature>
<evidence type="ECO:0000259" key="2">
    <source>
        <dbReference type="PROSITE" id="PS51202"/>
    </source>
</evidence>
<dbReference type="Proteomes" id="UP000095563">
    <property type="component" value="Unassembled WGS sequence"/>
</dbReference>
<keyword evidence="1" id="KW-1133">Transmembrane helix</keyword>
<dbReference type="Gene3D" id="3.30.70.1450">
    <property type="entry name" value="Regulator of K+ conductance, C-terminal domain"/>
    <property type="match status" value="1"/>
</dbReference>
<name>A0A174SQD4_9CLOT</name>
<dbReference type="RefSeq" id="WP_054199014.1">
    <property type="nucleotide sequence ID" value="NZ_CAUWNJ010000041.1"/>
</dbReference>
<dbReference type="InterPro" id="IPR036721">
    <property type="entry name" value="RCK_C_sf"/>
</dbReference>
<evidence type="ECO:0000256" key="1">
    <source>
        <dbReference type="SAM" id="Phobius"/>
    </source>
</evidence>
<keyword evidence="1" id="KW-0472">Membrane</keyword>
<dbReference type="InterPro" id="IPR006037">
    <property type="entry name" value="RCK_C"/>
</dbReference>
<keyword evidence="1" id="KW-0812">Transmembrane</keyword>
<sequence>MGLILTFLMFGTIFLIVVNICSILLRLTGMPIKKARFQVVSLLTSTGFTTRESEMIVQHPVRRKIASWLMVVSYVSTATFISFFVTMISDTVTGIGFFVVIAALITTNLILRKTKTIENLELKLENVVLKSKIWEKLNSENLTLITNTRGYGIYQIYLPKDSKIIGKSILESGLKDLEIEVLNIDKGDKFIKFATPDYVFEVFDRVTVYGNLKNIRNEFEHIVK</sequence>
<accession>A0A174SQD4</accession>
<evidence type="ECO:0000313" key="4">
    <source>
        <dbReference type="Proteomes" id="UP000095563"/>
    </source>
</evidence>
<organism evidence="3 4">
    <name type="scientific">Clostridium baratii</name>
    <dbReference type="NCBI Taxonomy" id="1561"/>
    <lineage>
        <taxon>Bacteria</taxon>
        <taxon>Bacillati</taxon>
        <taxon>Bacillota</taxon>
        <taxon>Clostridia</taxon>
        <taxon>Eubacteriales</taxon>
        <taxon>Clostridiaceae</taxon>
        <taxon>Clostridium</taxon>
    </lineage>
</organism>
<feature type="transmembrane region" description="Helical" evidence="1">
    <location>
        <begin position="65"/>
        <end position="85"/>
    </location>
</feature>
<dbReference type="GO" id="GO:0006813">
    <property type="term" value="P:potassium ion transport"/>
    <property type="evidence" value="ECO:0007669"/>
    <property type="project" value="InterPro"/>
</dbReference>
<proteinExistence type="predicted"/>
<dbReference type="Pfam" id="PF02080">
    <property type="entry name" value="TrkA_C"/>
    <property type="match status" value="1"/>
</dbReference>
<gene>
    <name evidence="3" type="ORF">ERS852568_01497</name>
</gene>
<dbReference type="GO" id="GO:0008324">
    <property type="term" value="F:monoatomic cation transmembrane transporter activity"/>
    <property type="evidence" value="ECO:0007669"/>
    <property type="project" value="InterPro"/>
</dbReference>
<dbReference type="PROSITE" id="PS51202">
    <property type="entry name" value="RCK_C"/>
    <property type="match status" value="1"/>
</dbReference>
<dbReference type="EMBL" id="CZBO01000002">
    <property type="protein sequence ID" value="CUP99953.1"/>
    <property type="molecule type" value="Genomic_DNA"/>
</dbReference>
<reference evidence="3 4" key="1">
    <citation type="submission" date="2015-09" db="EMBL/GenBank/DDBJ databases">
        <authorList>
            <consortium name="Pathogen Informatics"/>
        </authorList>
    </citation>
    <scope>NUCLEOTIDE SEQUENCE [LARGE SCALE GENOMIC DNA]</scope>
    <source>
        <strain evidence="3 4">2789STDY5834956</strain>
    </source>
</reference>
<protein>
    <submittedName>
        <fullName evidence="3">TrkA domain-containing protein</fullName>
    </submittedName>
</protein>
<dbReference type="AlphaFoldDB" id="A0A174SQD4"/>
<dbReference type="SUPFAM" id="SSF116726">
    <property type="entry name" value="TrkA C-terminal domain-like"/>
    <property type="match status" value="1"/>
</dbReference>
<feature type="domain" description="RCK C-terminal" evidence="2">
    <location>
        <begin position="139"/>
        <end position="224"/>
    </location>
</feature>
<feature type="transmembrane region" description="Helical" evidence="1">
    <location>
        <begin position="6"/>
        <end position="27"/>
    </location>
</feature>
<evidence type="ECO:0000313" key="3">
    <source>
        <dbReference type="EMBL" id="CUP99953.1"/>
    </source>
</evidence>